<dbReference type="Proteomes" id="UP000054820">
    <property type="component" value="Unassembled WGS sequence"/>
</dbReference>
<feature type="signal peptide" evidence="1">
    <location>
        <begin position="1"/>
        <end position="27"/>
    </location>
</feature>
<dbReference type="RefSeq" id="WP_058478261.1">
    <property type="nucleotide sequence ID" value="NZ_CAAAIO010000015.1"/>
</dbReference>
<reference evidence="2 3" key="1">
    <citation type="submission" date="2015-11" db="EMBL/GenBank/DDBJ databases">
        <title>Genomic analysis of 38 Legionella species identifies large and diverse effector repertoires.</title>
        <authorList>
            <person name="Burstein D."/>
            <person name="Amaro F."/>
            <person name="Zusman T."/>
            <person name="Lifshitz Z."/>
            <person name="Cohen O."/>
            <person name="Gilbert J.A."/>
            <person name="Pupko T."/>
            <person name="Shuman H.A."/>
            <person name="Segal G."/>
        </authorList>
    </citation>
    <scope>NUCLEOTIDE SEQUENCE [LARGE SCALE GENOMIC DNA]</scope>
    <source>
        <strain evidence="2 3">SC-18-C9</strain>
    </source>
</reference>
<evidence type="ECO:0000313" key="3">
    <source>
        <dbReference type="Proteomes" id="UP000054820"/>
    </source>
</evidence>
<gene>
    <name evidence="2" type="ORF">Lstg_2736</name>
</gene>
<sequence>MFKDNKIKAMLRIIFCLLMLIMGGCTTGGKQTEPQLASSYQDNAILIRAVASKDLNLYDHKKHTLKFSVVQVEKLEDVQNKIVTAEGISQLLDADTEADNLTQTNKKVHIQTFFIAPGMTQTFTIARMAETKKVLVVAGYYNLTAAGVVRIYEVPVFNKWNPLTFWKKTRQMGRLGIYLEFGSRAINYTESSTKASIITKTRNRVSLKKYWDK</sequence>
<evidence type="ECO:0000256" key="1">
    <source>
        <dbReference type="SAM" id="SignalP"/>
    </source>
</evidence>
<protein>
    <submittedName>
        <fullName evidence="2">Type VI secretion lipoprotein</fullName>
    </submittedName>
</protein>
<comment type="caution">
    <text evidence="2">The sequence shown here is derived from an EMBL/GenBank/DDBJ whole genome shotgun (WGS) entry which is preliminary data.</text>
</comment>
<dbReference type="Gene3D" id="2.60.40.4150">
    <property type="entry name" value="Type VI secretion system, lipoprotein SciN"/>
    <property type="match status" value="1"/>
</dbReference>
<organism evidence="2 3">
    <name type="scientific">Legionella steigerwaltii</name>
    <dbReference type="NCBI Taxonomy" id="460"/>
    <lineage>
        <taxon>Bacteria</taxon>
        <taxon>Pseudomonadati</taxon>
        <taxon>Pseudomonadota</taxon>
        <taxon>Gammaproteobacteria</taxon>
        <taxon>Legionellales</taxon>
        <taxon>Legionellaceae</taxon>
        <taxon>Legionella</taxon>
    </lineage>
</organism>
<proteinExistence type="predicted"/>
<accession>A0ABR5RU95</accession>
<dbReference type="InterPro" id="IPR038706">
    <property type="entry name" value="Type_VI_SciN-like_sf"/>
</dbReference>
<evidence type="ECO:0000313" key="2">
    <source>
        <dbReference type="EMBL" id="KTD72035.1"/>
    </source>
</evidence>
<feature type="chain" id="PRO_5047287272" evidence="1">
    <location>
        <begin position="28"/>
        <end position="213"/>
    </location>
</feature>
<keyword evidence="1" id="KW-0732">Signal</keyword>
<keyword evidence="3" id="KW-1185">Reference proteome</keyword>
<dbReference type="EMBL" id="LNYZ01000027">
    <property type="protein sequence ID" value="KTD72035.1"/>
    <property type="molecule type" value="Genomic_DNA"/>
</dbReference>
<keyword evidence="2" id="KW-0449">Lipoprotein</keyword>
<name>A0ABR5RU95_9GAMM</name>
<dbReference type="PROSITE" id="PS51257">
    <property type="entry name" value="PROKAR_LIPOPROTEIN"/>
    <property type="match status" value="1"/>
</dbReference>